<dbReference type="AlphaFoldDB" id="A0A9P5PDZ7"/>
<gene>
    <name evidence="2" type="ORF">BDP27DRAFT_1337054</name>
</gene>
<feature type="region of interest" description="Disordered" evidence="1">
    <location>
        <begin position="120"/>
        <end position="164"/>
    </location>
</feature>
<comment type="caution">
    <text evidence="2">The sequence shown here is derived from an EMBL/GenBank/DDBJ whole genome shotgun (WGS) entry which is preliminary data.</text>
</comment>
<dbReference type="Proteomes" id="UP000772434">
    <property type="component" value="Unassembled WGS sequence"/>
</dbReference>
<reference evidence="2" key="1">
    <citation type="submission" date="2020-11" db="EMBL/GenBank/DDBJ databases">
        <authorList>
            <consortium name="DOE Joint Genome Institute"/>
            <person name="Ahrendt S."/>
            <person name="Riley R."/>
            <person name="Andreopoulos W."/>
            <person name="Labutti K."/>
            <person name="Pangilinan J."/>
            <person name="Ruiz-Duenas F.J."/>
            <person name="Barrasa J.M."/>
            <person name="Sanchez-Garcia M."/>
            <person name="Camarero S."/>
            <person name="Miyauchi S."/>
            <person name="Serrano A."/>
            <person name="Linde D."/>
            <person name="Babiker R."/>
            <person name="Drula E."/>
            <person name="Ayuso-Fernandez I."/>
            <person name="Pacheco R."/>
            <person name="Padilla G."/>
            <person name="Ferreira P."/>
            <person name="Barriuso J."/>
            <person name="Kellner H."/>
            <person name="Castanera R."/>
            <person name="Alfaro M."/>
            <person name="Ramirez L."/>
            <person name="Pisabarro A.G."/>
            <person name="Kuo A."/>
            <person name="Tritt A."/>
            <person name="Lipzen A."/>
            <person name="He G."/>
            <person name="Yan M."/>
            <person name="Ng V."/>
            <person name="Cullen D."/>
            <person name="Martin F."/>
            <person name="Rosso M.-N."/>
            <person name="Henrissat B."/>
            <person name="Hibbett D."/>
            <person name="Martinez A.T."/>
            <person name="Grigoriev I.V."/>
        </authorList>
    </citation>
    <scope>NUCLEOTIDE SEQUENCE</scope>
    <source>
        <strain evidence="2">AH 40177</strain>
    </source>
</reference>
<feature type="compositionally biased region" description="Basic and acidic residues" evidence="1">
    <location>
        <begin position="120"/>
        <end position="133"/>
    </location>
</feature>
<evidence type="ECO:0000313" key="3">
    <source>
        <dbReference type="Proteomes" id="UP000772434"/>
    </source>
</evidence>
<keyword evidence="3" id="KW-1185">Reference proteome</keyword>
<evidence type="ECO:0000313" key="2">
    <source>
        <dbReference type="EMBL" id="KAF9062123.1"/>
    </source>
</evidence>
<accession>A0A9P5PDZ7</accession>
<organism evidence="2 3">
    <name type="scientific">Rhodocollybia butyracea</name>
    <dbReference type="NCBI Taxonomy" id="206335"/>
    <lineage>
        <taxon>Eukaryota</taxon>
        <taxon>Fungi</taxon>
        <taxon>Dikarya</taxon>
        <taxon>Basidiomycota</taxon>
        <taxon>Agaricomycotina</taxon>
        <taxon>Agaricomycetes</taxon>
        <taxon>Agaricomycetidae</taxon>
        <taxon>Agaricales</taxon>
        <taxon>Marasmiineae</taxon>
        <taxon>Omphalotaceae</taxon>
        <taxon>Rhodocollybia</taxon>
    </lineage>
</organism>
<feature type="compositionally biased region" description="Basic residues" evidence="1">
    <location>
        <begin position="134"/>
        <end position="145"/>
    </location>
</feature>
<evidence type="ECO:0000256" key="1">
    <source>
        <dbReference type="SAM" id="MobiDB-lite"/>
    </source>
</evidence>
<proteinExistence type="predicted"/>
<dbReference type="EMBL" id="JADNRY010000181">
    <property type="protein sequence ID" value="KAF9062123.1"/>
    <property type="molecule type" value="Genomic_DNA"/>
</dbReference>
<sequence length="218" mass="24709">MPSTKYSANQIRNLFSTPTMTGPRGPFILDIRFIFGEEPCVGWHKVSSNDGAPYSIYEIEERRYRRILEGEMDLEGRKEGFVAPLEYPNQPAADEKFAGLFSREKFKAVWPTLKPAIDAQEGKKLEQTRERKARERKLRNSRQKSRTGGGSSSSTTDGNQHKQTQVVGNSVVVTQPEQQSQPPTQKFENSVADLLTENRDHFPSSCLRSLSDHYRASV</sequence>
<protein>
    <submittedName>
        <fullName evidence="2">Uncharacterized protein</fullName>
    </submittedName>
</protein>
<name>A0A9P5PDZ7_9AGAR</name>